<evidence type="ECO:0000313" key="8">
    <source>
        <dbReference type="EMBL" id="RJF98279.1"/>
    </source>
</evidence>
<organism evidence="8 9">
    <name type="scientific">Noviherbaspirillum saxi</name>
    <dbReference type="NCBI Taxonomy" id="2320863"/>
    <lineage>
        <taxon>Bacteria</taxon>
        <taxon>Pseudomonadati</taxon>
        <taxon>Pseudomonadota</taxon>
        <taxon>Betaproteobacteria</taxon>
        <taxon>Burkholderiales</taxon>
        <taxon>Oxalobacteraceae</taxon>
        <taxon>Noviherbaspirillum</taxon>
    </lineage>
</organism>
<feature type="transmembrane region" description="Helical" evidence="6">
    <location>
        <begin position="500"/>
        <end position="518"/>
    </location>
</feature>
<feature type="transmembrane region" description="Helical" evidence="6">
    <location>
        <begin position="330"/>
        <end position="360"/>
    </location>
</feature>
<evidence type="ECO:0000256" key="5">
    <source>
        <dbReference type="ARBA" id="ARBA00023136"/>
    </source>
</evidence>
<dbReference type="GO" id="GO:0030420">
    <property type="term" value="P:establishment of competence for transformation"/>
    <property type="evidence" value="ECO:0007669"/>
    <property type="project" value="InterPro"/>
</dbReference>
<feature type="transmembrane region" description="Helical" evidence="6">
    <location>
        <begin position="367"/>
        <end position="390"/>
    </location>
</feature>
<dbReference type="CDD" id="cd07731">
    <property type="entry name" value="ComA-like_MBL-fold"/>
    <property type="match status" value="1"/>
</dbReference>
<dbReference type="Gene3D" id="3.60.15.10">
    <property type="entry name" value="Ribonuclease Z/Hydroxyacylglutathione hydrolase-like"/>
    <property type="match status" value="1"/>
</dbReference>
<keyword evidence="9" id="KW-1185">Reference proteome</keyword>
<dbReference type="Pfam" id="PF00753">
    <property type="entry name" value="Lactamase_B"/>
    <property type="match status" value="1"/>
</dbReference>
<accession>A0A3A3GBK9</accession>
<evidence type="ECO:0000259" key="7">
    <source>
        <dbReference type="SMART" id="SM00849"/>
    </source>
</evidence>
<dbReference type="InterPro" id="IPR052159">
    <property type="entry name" value="Competence_DNA_uptake"/>
</dbReference>
<dbReference type="Pfam" id="PF03772">
    <property type="entry name" value="Competence"/>
    <property type="match status" value="1"/>
</dbReference>
<proteinExistence type="predicted"/>
<feature type="transmembrane region" description="Helical" evidence="6">
    <location>
        <begin position="259"/>
        <end position="285"/>
    </location>
</feature>
<dbReference type="PANTHER" id="PTHR30619:SF1">
    <property type="entry name" value="RECOMBINATION PROTEIN 2"/>
    <property type="match status" value="1"/>
</dbReference>
<reference evidence="9" key="1">
    <citation type="submission" date="2018-09" db="EMBL/GenBank/DDBJ databases">
        <authorList>
            <person name="Zhu H."/>
        </authorList>
    </citation>
    <scope>NUCLEOTIDE SEQUENCE [LARGE SCALE GENOMIC DNA]</scope>
    <source>
        <strain evidence="9">K1R23-30</strain>
    </source>
</reference>
<evidence type="ECO:0000256" key="4">
    <source>
        <dbReference type="ARBA" id="ARBA00022989"/>
    </source>
</evidence>
<keyword evidence="2" id="KW-1003">Cell membrane</keyword>
<dbReference type="InterPro" id="IPR004477">
    <property type="entry name" value="ComEC_N"/>
</dbReference>
<evidence type="ECO:0000313" key="9">
    <source>
        <dbReference type="Proteomes" id="UP000265955"/>
    </source>
</evidence>
<dbReference type="Pfam" id="PF13567">
    <property type="entry name" value="DUF4131"/>
    <property type="match status" value="1"/>
</dbReference>
<comment type="caution">
    <text evidence="8">The sequence shown here is derived from an EMBL/GenBank/DDBJ whole genome shotgun (WGS) entry which is preliminary data.</text>
</comment>
<sequence>MRSVILGLVAGAALLQVQATLLSNPVLLVLLLVSAIALSAARRLAISTARITTFAACGAVIGFAWAGLYAQYYLMHELPGAWEGRDLTVVGTVDSLPYSFEQGVRFNFSVERVVEPVEARDVIPPRLALSWYSAFRMDELQKVGSVRPGERWQLTVRLRRPHGNANPHGFDYEVWLLEQNLRATGYVRPDQNASLKNMRIDTFVATPGNAVERCRAWLRERIHDALPDKEYAGVIVALVIGDQRAVSQSDWQVFNRSGIGHLISISGLHITMIAGLFSAMVFGLWRRSFFTNAQLPLLLPAHKAAALAGAGIALLYVLLAGFGIPAQRTLYMLSVVALALWFGRATSVSHVLCLALGVVVMIDPWAVLWPGFWLSFGAVGILLFATTGRAQGHARAAESYGTRGFLSLKAAVHTQYAITIGLVPLTLLLFGQVSLISPIANAIAIPLISFVVTPLSLIGSMLPSPLSAWVLGLAHFLVESLAHLLSWLSASRIAVWTSPLPSWWAFLAALLGTLWMLAPPGWPVRWLGVLGLVPVLLLVPTRPEEGEAWVTAFDVGQGMALLIETPQRRLLYDTGPSFSPESDGGNRVILPYLKARGIDRLDALVVSHSDNDHSGGALSVLRDVKVEKLLSSLPLDHPIALQAVTHERCAAGQGWQWDGVRFDMLHPSSESYESTKWKPNARSCTLRLAIGSQSMLLPGDIEAAQEAALAAERGDALRSTVLLAPHHGSGTSSTRQFLDAVQPKIALFQVGYRNRYRHPKKEVYERYGELNIQRVRTDEAGALTLKFNGRDEPPVLHEYRSEHARYWYGR</sequence>
<dbReference type="RefSeq" id="WP_119768235.1">
    <property type="nucleotide sequence ID" value="NZ_QYUO01000001.1"/>
</dbReference>
<feature type="transmembrane region" description="Helical" evidence="6">
    <location>
        <begin position="442"/>
        <end position="462"/>
    </location>
</feature>
<dbReference type="InterPro" id="IPR035681">
    <property type="entry name" value="ComA-like_MBL"/>
</dbReference>
<dbReference type="GO" id="GO:0005886">
    <property type="term" value="C:plasma membrane"/>
    <property type="evidence" value="ECO:0007669"/>
    <property type="project" value="UniProtKB-SubCell"/>
</dbReference>
<feature type="transmembrane region" description="Helical" evidence="6">
    <location>
        <begin position="410"/>
        <end position="430"/>
    </location>
</feature>
<dbReference type="InterPro" id="IPR025405">
    <property type="entry name" value="DUF4131"/>
</dbReference>
<keyword evidence="3 6" id="KW-0812">Transmembrane</keyword>
<evidence type="ECO:0000256" key="2">
    <source>
        <dbReference type="ARBA" id="ARBA00022475"/>
    </source>
</evidence>
<feature type="transmembrane region" description="Helical" evidence="6">
    <location>
        <begin position="468"/>
        <end position="488"/>
    </location>
</feature>
<keyword evidence="5 6" id="KW-0472">Membrane</keyword>
<dbReference type="AlphaFoldDB" id="A0A3A3GBK9"/>
<dbReference type="InterPro" id="IPR036866">
    <property type="entry name" value="RibonucZ/Hydroxyglut_hydro"/>
</dbReference>
<comment type="subcellular location">
    <subcellularLocation>
        <location evidence="1">Cell membrane</location>
        <topology evidence="1">Multi-pass membrane protein</topology>
    </subcellularLocation>
</comment>
<dbReference type="NCBIfam" id="TIGR00360">
    <property type="entry name" value="ComEC_N-term"/>
    <property type="match status" value="1"/>
</dbReference>
<dbReference type="OrthoDB" id="9761531at2"/>
<evidence type="ECO:0000256" key="1">
    <source>
        <dbReference type="ARBA" id="ARBA00004651"/>
    </source>
</evidence>
<feature type="domain" description="Metallo-beta-lactamase" evidence="7">
    <location>
        <begin position="557"/>
        <end position="752"/>
    </location>
</feature>
<gene>
    <name evidence="8" type="ORF">D3871_06950</name>
</gene>
<feature type="transmembrane region" description="Helical" evidence="6">
    <location>
        <begin position="305"/>
        <end position="324"/>
    </location>
</feature>
<dbReference type="SMART" id="SM00849">
    <property type="entry name" value="Lactamase_B"/>
    <property type="match status" value="1"/>
</dbReference>
<name>A0A3A3GBK9_9BURK</name>
<evidence type="ECO:0000256" key="3">
    <source>
        <dbReference type="ARBA" id="ARBA00022692"/>
    </source>
</evidence>
<dbReference type="Proteomes" id="UP000265955">
    <property type="component" value="Unassembled WGS sequence"/>
</dbReference>
<protein>
    <submittedName>
        <fullName evidence="8">DNA internalization-related competence protein ComEC/Rec2</fullName>
    </submittedName>
</protein>
<keyword evidence="4 6" id="KW-1133">Transmembrane helix</keyword>
<dbReference type="PANTHER" id="PTHR30619">
    <property type="entry name" value="DNA INTERNALIZATION/COMPETENCE PROTEIN COMEC/REC2"/>
    <property type="match status" value="1"/>
</dbReference>
<dbReference type="InterPro" id="IPR001279">
    <property type="entry name" value="Metallo-B-lactamas"/>
</dbReference>
<dbReference type="SUPFAM" id="SSF56281">
    <property type="entry name" value="Metallo-hydrolase/oxidoreductase"/>
    <property type="match status" value="1"/>
</dbReference>
<feature type="transmembrane region" description="Helical" evidence="6">
    <location>
        <begin position="53"/>
        <end position="74"/>
    </location>
</feature>
<dbReference type="EMBL" id="QYUO01000001">
    <property type="protein sequence ID" value="RJF98279.1"/>
    <property type="molecule type" value="Genomic_DNA"/>
</dbReference>
<dbReference type="NCBIfam" id="TIGR00361">
    <property type="entry name" value="ComEC_Rec2"/>
    <property type="match status" value="1"/>
</dbReference>
<dbReference type="InterPro" id="IPR004797">
    <property type="entry name" value="Competence_ComEC/Rec2"/>
</dbReference>
<evidence type="ECO:0000256" key="6">
    <source>
        <dbReference type="SAM" id="Phobius"/>
    </source>
</evidence>